<dbReference type="GO" id="GO:0016787">
    <property type="term" value="F:hydrolase activity"/>
    <property type="evidence" value="ECO:0007669"/>
    <property type="project" value="UniProtKB-KW"/>
</dbReference>
<evidence type="ECO:0000256" key="1">
    <source>
        <dbReference type="ARBA" id="ARBA00022723"/>
    </source>
</evidence>
<keyword evidence="4" id="KW-1185">Reference proteome</keyword>
<dbReference type="SFLD" id="SFLDS00003">
    <property type="entry name" value="Haloacid_Dehalogenase"/>
    <property type="match status" value="1"/>
</dbReference>
<dbReference type="FunFam" id="3.40.50.1000:FF:000036">
    <property type="entry name" value="HAD family hydrolase"/>
    <property type="match status" value="1"/>
</dbReference>
<evidence type="ECO:0000256" key="2">
    <source>
        <dbReference type="ARBA" id="ARBA00022801"/>
    </source>
</evidence>
<dbReference type="AlphaFoldDB" id="A0A836BA58"/>
<dbReference type="PRINTS" id="PR00413">
    <property type="entry name" value="HADHALOGNASE"/>
</dbReference>
<dbReference type="PANTHER" id="PTHR42896">
    <property type="entry name" value="XYLULOSE-1,5-BISPHOSPHATE (XUBP) PHOSPHATASE"/>
    <property type="match status" value="1"/>
</dbReference>
<dbReference type="NCBIfam" id="TIGR01509">
    <property type="entry name" value="HAD-SF-IA-v3"/>
    <property type="match status" value="1"/>
</dbReference>
<evidence type="ECO:0000313" key="4">
    <source>
        <dbReference type="Proteomes" id="UP000613740"/>
    </source>
</evidence>
<sequence>MALLSSRAPLVAPARAVAGRRIAAAKPTTRREGVVMKATMKALVFDCDGVILESEDLHRRAYNATFRHFGVKCGGQQGNVNWDEDFYDTLQNTVGGGKPKMRWYFKRNGWPVSDVLQGRPPATEQEQELLIDTLQEWKTEKYQQMIGSGEVEARPGVLRLMDEARAAGLKLAVCSAATKSSVVFTLKSLLGEGRFNGLDCFLAGDDVPKKKPDPMIYKVAAERLGVHPSECVVVEDSTIGLEAAKGAGMRCIITYTPSTRSQAFPGAERIVMELGPSEVYPIMITVEELRQGRIAQDDRVNFDVTGQLPDGVMGM</sequence>
<gene>
    <name evidence="3" type="ORF">HYH02_003585</name>
</gene>
<evidence type="ECO:0000313" key="3">
    <source>
        <dbReference type="EMBL" id="KAG2451809.1"/>
    </source>
</evidence>
<dbReference type="Pfam" id="PF00702">
    <property type="entry name" value="Hydrolase"/>
    <property type="match status" value="1"/>
</dbReference>
<reference evidence="3" key="1">
    <citation type="journal article" date="2020" name="bioRxiv">
        <title>Comparative genomics of Chlamydomonas.</title>
        <authorList>
            <person name="Craig R.J."/>
            <person name="Hasan A.R."/>
            <person name="Ness R.W."/>
            <person name="Keightley P.D."/>
        </authorList>
    </citation>
    <scope>NUCLEOTIDE SEQUENCE</scope>
    <source>
        <strain evidence="3">CCAP 11/173</strain>
    </source>
</reference>
<proteinExistence type="predicted"/>
<dbReference type="Proteomes" id="UP000613740">
    <property type="component" value="Unassembled WGS sequence"/>
</dbReference>
<keyword evidence="1" id="KW-0479">Metal-binding</keyword>
<dbReference type="InterPro" id="IPR036412">
    <property type="entry name" value="HAD-like_sf"/>
</dbReference>
<dbReference type="OrthoDB" id="40579at2759"/>
<dbReference type="InterPro" id="IPR023214">
    <property type="entry name" value="HAD_sf"/>
</dbReference>
<dbReference type="EMBL" id="JAEHOD010000007">
    <property type="protein sequence ID" value="KAG2451809.1"/>
    <property type="molecule type" value="Genomic_DNA"/>
</dbReference>
<dbReference type="InterPro" id="IPR006439">
    <property type="entry name" value="HAD-SF_hydro_IA"/>
</dbReference>
<dbReference type="GO" id="GO:0046872">
    <property type="term" value="F:metal ion binding"/>
    <property type="evidence" value="ECO:0007669"/>
    <property type="project" value="UniProtKB-KW"/>
</dbReference>
<organism evidence="3 4">
    <name type="scientific">Chlamydomonas schloesseri</name>
    <dbReference type="NCBI Taxonomy" id="2026947"/>
    <lineage>
        <taxon>Eukaryota</taxon>
        <taxon>Viridiplantae</taxon>
        <taxon>Chlorophyta</taxon>
        <taxon>core chlorophytes</taxon>
        <taxon>Chlorophyceae</taxon>
        <taxon>CS clade</taxon>
        <taxon>Chlamydomonadales</taxon>
        <taxon>Chlamydomonadaceae</taxon>
        <taxon>Chlamydomonas</taxon>
    </lineage>
</organism>
<accession>A0A836BA58</accession>
<dbReference type="InterPro" id="IPR044999">
    <property type="entry name" value="CbbY-like"/>
</dbReference>
<dbReference type="SFLD" id="SFLDG01129">
    <property type="entry name" value="C1.5:_HAD__Beta-PGM__Phosphata"/>
    <property type="match status" value="1"/>
</dbReference>
<comment type="caution">
    <text evidence="3">The sequence shown here is derived from an EMBL/GenBank/DDBJ whole genome shotgun (WGS) entry which is preliminary data.</text>
</comment>
<dbReference type="Gene3D" id="3.40.50.1000">
    <property type="entry name" value="HAD superfamily/HAD-like"/>
    <property type="match status" value="1"/>
</dbReference>
<protein>
    <submittedName>
        <fullName evidence="3">Uncharacterized protein</fullName>
    </submittedName>
</protein>
<dbReference type="CDD" id="cd07528">
    <property type="entry name" value="HAD_CbbY-like"/>
    <property type="match status" value="1"/>
</dbReference>
<name>A0A836BA58_9CHLO</name>
<dbReference type="PANTHER" id="PTHR42896:SF4">
    <property type="entry name" value="OS08G0485900 PROTEIN"/>
    <property type="match status" value="1"/>
</dbReference>
<keyword evidence="2" id="KW-0378">Hydrolase</keyword>
<dbReference type="InterPro" id="IPR023198">
    <property type="entry name" value="PGP-like_dom2"/>
</dbReference>
<dbReference type="Gene3D" id="1.10.150.240">
    <property type="entry name" value="Putative phosphatase, domain 2"/>
    <property type="match status" value="1"/>
</dbReference>
<dbReference type="SUPFAM" id="SSF56784">
    <property type="entry name" value="HAD-like"/>
    <property type="match status" value="1"/>
</dbReference>